<evidence type="ECO:0000256" key="3">
    <source>
        <dbReference type="SAM" id="MobiDB-lite"/>
    </source>
</evidence>
<keyword evidence="2" id="KW-0539">Nucleus</keyword>
<dbReference type="PANTHER" id="PTHR33077:SF60">
    <property type="entry name" value="TIFY DOMAIN-CONTAINING PROTEIN"/>
    <property type="match status" value="1"/>
</dbReference>
<feature type="compositionally biased region" description="Polar residues" evidence="3">
    <location>
        <begin position="18"/>
        <end position="27"/>
    </location>
</feature>
<evidence type="ECO:0000313" key="5">
    <source>
        <dbReference type="EMBL" id="KAL3647834.1"/>
    </source>
</evidence>
<feature type="domain" description="Tify" evidence="4">
    <location>
        <begin position="160"/>
        <end position="195"/>
    </location>
</feature>
<comment type="caution">
    <text evidence="5">The sequence shown here is derived from an EMBL/GenBank/DDBJ whole genome shotgun (WGS) entry which is preliminary data.</text>
</comment>
<keyword evidence="2" id="KW-1184">Jasmonic acid signaling pathway</keyword>
<dbReference type="InterPro" id="IPR010399">
    <property type="entry name" value="Tify_dom"/>
</dbReference>
<dbReference type="AlphaFoldDB" id="A0ABD3E110"/>
<evidence type="ECO:0000256" key="2">
    <source>
        <dbReference type="RuleBase" id="RU369065"/>
    </source>
</evidence>
<comment type="subcellular location">
    <subcellularLocation>
        <location evidence="2">Nucleus</location>
    </subcellularLocation>
</comment>
<comment type="similarity">
    <text evidence="1 2">Belongs to the TIFY/JAZ family.</text>
</comment>
<evidence type="ECO:0000256" key="1">
    <source>
        <dbReference type="ARBA" id="ARBA00008614"/>
    </source>
</evidence>
<dbReference type="GO" id="GO:0005634">
    <property type="term" value="C:nucleus"/>
    <property type="evidence" value="ECO:0007669"/>
    <property type="project" value="UniProtKB-SubCell"/>
</dbReference>
<sequence length="288" mass="31645">MPESHSMPSDESAGKSLLENTPETSAGKSLLEKPLHQLTEDDISQLTREDCRRYLKEKGMRRPSWNKSQAIQQVIMLKKLLEVDSEAGSFKLPNNAHSSNTAIPCVPRGINRDAKISVSVEKTTTHHIQDLNKPDSLVGFSGRFAATKAEPAQPRATATTNVAAGQMTIFYSGKVNVYDDMPAEKARAIMHLASSPQEFSEEHLNDTSIMQKSLPRLSIGAFSAKAHQGSSDVISPTLLRTGSMRDNSLVLGDKNIMLREETPVEGGQSTRKASVQRYLEKKKDSVKV</sequence>
<name>A0ABD3E110_9LAMI</name>
<dbReference type="GO" id="GO:0031347">
    <property type="term" value="P:regulation of defense response"/>
    <property type="evidence" value="ECO:0007669"/>
    <property type="project" value="UniProtKB-UniRule"/>
</dbReference>
<dbReference type="PANTHER" id="PTHR33077">
    <property type="entry name" value="PROTEIN TIFY 4A-RELATED-RELATED"/>
    <property type="match status" value="1"/>
</dbReference>
<comment type="domain">
    <text evidence="2">The jas domain is required for interaction with COI1.</text>
</comment>
<gene>
    <name evidence="5" type="primary">BS1_3</name>
    <name evidence="5" type="ORF">CASFOL_008802</name>
</gene>
<organism evidence="5 6">
    <name type="scientific">Castilleja foliolosa</name>
    <dbReference type="NCBI Taxonomy" id="1961234"/>
    <lineage>
        <taxon>Eukaryota</taxon>
        <taxon>Viridiplantae</taxon>
        <taxon>Streptophyta</taxon>
        <taxon>Embryophyta</taxon>
        <taxon>Tracheophyta</taxon>
        <taxon>Spermatophyta</taxon>
        <taxon>Magnoliopsida</taxon>
        <taxon>eudicotyledons</taxon>
        <taxon>Gunneridae</taxon>
        <taxon>Pentapetalae</taxon>
        <taxon>asterids</taxon>
        <taxon>lamiids</taxon>
        <taxon>Lamiales</taxon>
        <taxon>Orobanchaceae</taxon>
        <taxon>Pedicularideae</taxon>
        <taxon>Castillejinae</taxon>
        <taxon>Castilleja</taxon>
    </lineage>
</organism>
<accession>A0ABD3E110</accession>
<dbReference type="GO" id="GO:0009611">
    <property type="term" value="P:response to wounding"/>
    <property type="evidence" value="ECO:0007669"/>
    <property type="project" value="UniProtKB-UniRule"/>
</dbReference>
<dbReference type="GO" id="GO:2000022">
    <property type="term" value="P:regulation of jasmonic acid mediated signaling pathway"/>
    <property type="evidence" value="ECO:0007669"/>
    <property type="project" value="UniProtKB-UniRule"/>
</dbReference>
<dbReference type="PROSITE" id="PS51320">
    <property type="entry name" value="TIFY"/>
    <property type="match status" value="1"/>
</dbReference>
<feature type="region of interest" description="Disordered" evidence="3">
    <location>
        <begin position="259"/>
        <end position="288"/>
    </location>
</feature>
<reference evidence="6" key="1">
    <citation type="journal article" date="2024" name="IScience">
        <title>Strigolactones Initiate the Formation of Haustorium-like Structures in Castilleja.</title>
        <authorList>
            <person name="Buerger M."/>
            <person name="Peterson D."/>
            <person name="Chory J."/>
        </authorList>
    </citation>
    <scope>NUCLEOTIDE SEQUENCE [LARGE SCALE GENOMIC DNA]</scope>
</reference>
<dbReference type="EMBL" id="JAVIJP010000009">
    <property type="protein sequence ID" value="KAL3647834.1"/>
    <property type="molecule type" value="Genomic_DNA"/>
</dbReference>
<protein>
    <recommendedName>
        <fullName evidence="2">Protein TIFY</fullName>
    </recommendedName>
    <alternativeName>
        <fullName evidence="2">Jasmonate ZIM domain-containing protein</fullName>
    </alternativeName>
</protein>
<dbReference type="Pfam" id="PF06200">
    <property type="entry name" value="tify"/>
    <property type="match status" value="1"/>
</dbReference>
<keyword evidence="6" id="KW-1185">Reference proteome</keyword>
<comment type="function">
    <text evidence="2">Repressor of jasmonate responses.</text>
</comment>
<dbReference type="SMART" id="SM00979">
    <property type="entry name" value="TIFY"/>
    <property type="match status" value="1"/>
</dbReference>
<dbReference type="Proteomes" id="UP001632038">
    <property type="component" value="Unassembled WGS sequence"/>
</dbReference>
<evidence type="ECO:0000259" key="4">
    <source>
        <dbReference type="PROSITE" id="PS51320"/>
    </source>
</evidence>
<evidence type="ECO:0000313" key="6">
    <source>
        <dbReference type="Proteomes" id="UP001632038"/>
    </source>
</evidence>
<dbReference type="InterPro" id="IPR040390">
    <property type="entry name" value="TIFY/JAZ"/>
</dbReference>
<feature type="compositionally biased region" description="Basic and acidic residues" evidence="3">
    <location>
        <begin position="278"/>
        <end position="288"/>
    </location>
</feature>
<proteinExistence type="inferred from homology"/>
<feature type="region of interest" description="Disordered" evidence="3">
    <location>
        <begin position="1"/>
        <end position="36"/>
    </location>
</feature>